<dbReference type="InterPro" id="IPR011991">
    <property type="entry name" value="ArsR-like_HTH"/>
</dbReference>
<dbReference type="Pfam" id="PF01037">
    <property type="entry name" value="AsnC_trans_reg"/>
    <property type="match status" value="1"/>
</dbReference>
<dbReference type="PRINTS" id="PR00033">
    <property type="entry name" value="HTHASNC"/>
</dbReference>
<dbReference type="PANTHER" id="PTHR30154">
    <property type="entry name" value="LEUCINE-RESPONSIVE REGULATORY PROTEIN"/>
    <property type="match status" value="1"/>
</dbReference>
<protein>
    <submittedName>
        <fullName evidence="5">Transcriptional regulator, AsnC family</fullName>
    </submittedName>
</protein>
<dbReference type="eggNOG" id="COG1522">
    <property type="taxonomic scope" value="Bacteria"/>
</dbReference>
<dbReference type="CDD" id="cd00090">
    <property type="entry name" value="HTH_ARSR"/>
    <property type="match status" value="1"/>
</dbReference>
<dbReference type="EMBL" id="CP000512">
    <property type="protein sequence ID" value="ABM33431.1"/>
    <property type="molecule type" value="Genomic_DNA"/>
</dbReference>
<reference evidence="5" key="1">
    <citation type="submission" date="2006-12" db="EMBL/GenBank/DDBJ databases">
        <title>Complete sequence of Acidovorax avenae subsp. citrulli AAC00-1.</title>
        <authorList>
            <consortium name="US DOE Joint Genome Institute"/>
            <person name="Copeland A."/>
            <person name="Lucas S."/>
            <person name="Lapidus A."/>
            <person name="Barry K."/>
            <person name="Detter J.C."/>
            <person name="Glavina del Rio T."/>
            <person name="Dalin E."/>
            <person name="Tice H."/>
            <person name="Pitluck S."/>
            <person name="Kiss H."/>
            <person name="Brettin T."/>
            <person name="Bruce D."/>
            <person name="Han C."/>
            <person name="Tapia R."/>
            <person name="Gilna P."/>
            <person name="Schmutz J."/>
            <person name="Larimer F."/>
            <person name="Land M."/>
            <person name="Hauser L."/>
            <person name="Kyrpides N."/>
            <person name="Kim E."/>
            <person name="Stahl D."/>
            <person name="Richardson P."/>
        </authorList>
    </citation>
    <scope>NUCLEOTIDE SEQUENCE</scope>
    <source>
        <strain evidence="5">AAC00-1</strain>
    </source>
</reference>
<dbReference type="Gene3D" id="3.30.70.920">
    <property type="match status" value="1"/>
</dbReference>
<dbReference type="InterPro" id="IPR036388">
    <property type="entry name" value="WH-like_DNA-bd_sf"/>
</dbReference>
<dbReference type="GO" id="GO:0006355">
    <property type="term" value="P:regulation of DNA-templated transcription"/>
    <property type="evidence" value="ECO:0007669"/>
    <property type="project" value="UniProtKB-ARBA"/>
</dbReference>
<dbReference type="Gene3D" id="1.10.10.10">
    <property type="entry name" value="Winged helix-like DNA-binding domain superfamily/Winged helix DNA-binding domain"/>
    <property type="match status" value="1"/>
</dbReference>
<dbReference type="STRING" id="397945.Aave_2863"/>
<dbReference type="PROSITE" id="PS50956">
    <property type="entry name" value="HTH_ASNC_2"/>
    <property type="match status" value="1"/>
</dbReference>
<evidence type="ECO:0000256" key="3">
    <source>
        <dbReference type="ARBA" id="ARBA00023163"/>
    </source>
</evidence>
<dbReference type="Proteomes" id="UP000002596">
    <property type="component" value="Chromosome"/>
</dbReference>
<dbReference type="SUPFAM" id="SSF54909">
    <property type="entry name" value="Dimeric alpha+beta barrel"/>
    <property type="match status" value="1"/>
</dbReference>
<dbReference type="AlphaFoldDB" id="A1TR43"/>
<dbReference type="SUPFAM" id="SSF46785">
    <property type="entry name" value="Winged helix' DNA-binding domain"/>
    <property type="match status" value="1"/>
</dbReference>
<proteinExistence type="predicted"/>
<evidence type="ECO:0000259" key="4">
    <source>
        <dbReference type="PROSITE" id="PS50956"/>
    </source>
</evidence>
<dbReference type="HOGENOM" id="CLU_091233_3_0_4"/>
<dbReference type="InterPro" id="IPR036390">
    <property type="entry name" value="WH_DNA-bd_sf"/>
</dbReference>
<name>A1TR43_PARC0</name>
<dbReference type="InterPro" id="IPR019887">
    <property type="entry name" value="Tscrpt_reg_AsnC/Lrp_C"/>
</dbReference>
<dbReference type="GO" id="GO:0005829">
    <property type="term" value="C:cytosol"/>
    <property type="evidence" value="ECO:0007669"/>
    <property type="project" value="TreeGrafter"/>
</dbReference>
<keyword evidence="1" id="KW-0805">Transcription regulation</keyword>
<dbReference type="InterPro" id="IPR011008">
    <property type="entry name" value="Dimeric_a/b-barrel"/>
</dbReference>
<dbReference type="Pfam" id="PF13404">
    <property type="entry name" value="HTH_AsnC-type"/>
    <property type="match status" value="1"/>
</dbReference>
<dbReference type="InterPro" id="IPR019888">
    <property type="entry name" value="Tscrpt_reg_AsnC-like"/>
</dbReference>
<keyword evidence="3" id="KW-0804">Transcription</keyword>
<evidence type="ECO:0000313" key="6">
    <source>
        <dbReference type="Proteomes" id="UP000002596"/>
    </source>
</evidence>
<dbReference type="SMART" id="SM00344">
    <property type="entry name" value="HTH_ASNC"/>
    <property type="match status" value="1"/>
</dbReference>
<accession>A1TR43</accession>
<sequence>MPAFSWLNAGVTEKTEIDGYDARILALLQQDGRITMAELGRQVHLSQPAVTERVRKLEAAGIIRGYGARVDHAALGYGIRAIIRVGRAEYARVVRLIEQTPEVVNAYNVTGDDSWILEIAVIDVSHLDAVVTAFCLLAETSTCIVLNAPRENAPVLPARRDSIRPPIRKVTGR</sequence>
<evidence type="ECO:0000313" key="5">
    <source>
        <dbReference type="EMBL" id="ABM33431.1"/>
    </source>
</evidence>
<keyword evidence="2" id="KW-0238">DNA-binding</keyword>
<dbReference type="FunFam" id="1.10.10.10:FF:000186">
    <property type="entry name" value="AsnC family transcriptional regulator"/>
    <property type="match status" value="1"/>
</dbReference>
<organism evidence="5 6">
    <name type="scientific">Paracidovorax citrulli (strain AAC00-1)</name>
    <name type="common">Acidovorax citrulli</name>
    <dbReference type="NCBI Taxonomy" id="397945"/>
    <lineage>
        <taxon>Bacteria</taxon>
        <taxon>Pseudomonadati</taxon>
        <taxon>Pseudomonadota</taxon>
        <taxon>Betaproteobacteria</taxon>
        <taxon>Burkholderiales</taxon>
        <taxon>Comamonadaceae</taxon>
        <taxon>Paracidovorax</taxon>
    </lineage>
</organism>
<dbReference type="GO" id="GO:0043200">
    <property type="term" value="P:response to amino acid"/>
    <property type="evidence" value="ECO:0007669"/>
    <property type="project" value="TreeGrafter"/>
</dbReference>
<dbReference type="KEGG" id="aav:Aave_2863"/>
<gene>
    <name evidence="5" type="ordered locus">Aave_2863</name>
</gene>
<evidence type="ECO:0000256" key="2">
    <source>
        <dbReference type="ARBA" id="ARBA00023125"/>
    </source>
</evidence>
<dbReference type="GO" id="GO:0043565">
    <property type="term" value="F:sequence-specific DNA binding"/>
    <property type="evidence" value="ECO:0007669"/>
    <property type="project" value="InterPro"/>
</dbReference>
<dbReference type="InterPro" id="IPR000485">
    <property type="entry name" value="AsnC-type_HTH_dom"/>
</dbReference>
<feature type="domain" description="HTH asnC-type" evidence="4">
    <location>
        <begin position="17"/>
        <end position="78"/>
    </location>
</feature>
<dbReference type="PANTHER" id="PTHR30154:SF53">
    <property type="entry name" value="HTH-TYPE TRANSCRIPTIONAL REGULATOR LRPC"/>
    <property type="match status" value="1"/>
</dbReference>
<evidence type="ECO:0000256" key="1">
    <source>
        <dbReference type="ARBA" id="ARBA00023015"/>
    </source>
</evidence>